<dbReference type="InterPro" id="IPR036936">
    <property type="entry name" value="CRIB_dom_sf"/>
</dbReference>
<dbReference type="STRING" id="109376.A0A0D3BNR2"/>
<dbReference type="EnsemblPlants" id="Bo4g007030.1">
    <property type="protein sequence ID" value="Bo4g007030.1"/>
    <property type="gene ID" value="Bo4g007030"/>
</dbReference>
<feature type="region of interest" description="Disordered" evidence="2">
    <location>
        <begin position="415"/>
        <end position="436"/>
    </location>
</feature>
<dbReference type="InterPro" id="IPR044785">
    <property type="entry name" value="RopGAP1-5"/>
</dbReference>
<feature type="domain" description="Rho-GAP" evidence="3">
    <location>
        <begin position="151"/>
        <end position="329"/>
    </location>
</feature>
<dbReference type="PANTHER" id="PTHR23177:SF75">
    <property type="entry name" value="GENOME ASSEMBLY, CHROMOSOME: A05"/>
    <property type="match status" value="1"/>
</dbReference>
<evidence type="ECO:0000256" key="2">
    <source>
        <dbReference type="SAM" id="MobiDB-lite"/>
    </source>
</evidence>
<dbReference type="Gramene" id="Bo4g007030.1">
    <property type="protein sequence ID" value="Bo4g007030.1"/>
    <property type="gene ID" value="Bo4g007030"/>
</dbReference>
<dbReference type="AlphaFoldDB" id="A0A0D3BNR2"/>
<proteinExistence type="predicted"/>
<dbReference type="HOGENOM" id="CLU_031591_5_1_1"/>
<dbReference type="PROSITE" id="PS50238">
    <property type="entry name" value="RHOGAP"/>
    <property type="match status" value="1"/>
</dbReference>
<feature type="compositionally biased region" description="Basic residues" evidence="2">
    <location>
        <begin position="460"/>
        <end position="470"/>
    </location>
</feature>
<keyword evidence="1" id="KW-0343">GTPase activation</keyword>
<evidence type="ECO:0000256" key="1">
    <source>
        <dbReference type="ARBA" id="ARBA00022468"/>
    </source>
</evidence>
<dbReference type="SMART" id="SM00324">
    <property type="entry name" value="RhoGAP"/>
    <property type="match status" value="1"/>
</dbReference>
<accession>A0A0D3BNR2</accession>
<dbReference type="CDD" id="cd00132">
    <property type="entry name" value="CRIB"/>
    <property type="match status" value="1"/>
</dbReference>
<dbReference type="FunFam" id="1.10.555.10:FF:000046">
    <property type="entry name" value="Rho GTPase-activating protein 5"/>
    <property type="match status" value="1"/>
</dbReference>
<dbReference type="InterPro" id="IPR008936">
    <property type="entry name" value="Rho_GTPase_activation_prot"/>
</dbReference>
<feature type="region of interest" description="Disordered" evidence="2">
    <location>
        <begin position="1"/>
        <end position="31"/>
    </location>
</feature>
<feature type="region of interest" description="Disordered" evidence="2">
    <location>
        <begin position="456"/>
        <end position="482"/>
    </location>
</feature>
<dbReference type="CDD" id="cd00159">
    <property type="entry name" value="RhoGAP"/>
    <property type="match status" value="1"/>
</dbReference>
<evidence type="ECO:0000313" key="5">
    <source>
        <dbReference type="Proteomes" id="UP000032141"/>
    </source>
</evidence>
<evidence type="ECO:0000313" key="4">
    <source>
        <dbReference type="EnsemblPlants" id="Bo4g007030.1"/>
    </source>
</evidence>
<dbReference type="Gene3D" id="3.90.810.10">
    <property type="entry name" value="CRIB domain"/>
    <property type="match status" value="1"/>
</dbReference>
<keyword evidence="5" id="KW-1185">Reference proteome</keyword>
<dbReference type="Gene3D" id="1.10.555.10">
    <property type="entry name" value="Rho GTPase activation protein"/>
    <property type="match status" value="1"/>
</dbReference>
<dbReference type="Proteomes" id="UP000032141">
    <property type="component" value="Chromosome C4"/>
</dbReference>
<dbReference type="OMA" id="WNIEKRN"/>
<dbReference type="GO" id="GO:0005096">
    <property type="term" value="F:GTPase activator activity"/>
    <property type="evidence" value="ECO:0007669"/>
    <property type="project" value="UniProtKB-KW"/>
</dbReference>
<dbReference type="eggNOG" id="KOG4270">
    <property type="taxonomic scope" value="Eukaryota"/>
</dbReference>
<dbReference type="SUPFAM" id="SSF48350">
    <property type="entry name" value="GTPase activation domain, GAP"/>
    <property type="match status" value="1"/>
</dbReference>
<sequence>MTNFSRSKSTGTTRFPDVKTTRPGPDIYENIHHDDYDYEEEHSTASTDYYDVSTPLSSHGSRSGPGSGQYTILDIFAVVLKKSLVMSCTMERGDDDVAASMDIGWPTEVKHVSHVTFDRFSGFLGLPSELEPEVPPQAPSASVSVFGVSAKSMQCSYDNRGNSVPTILLRMQKRLYTEGGLKAEGIFRINPDNGKEEHVRKQLNRGVIPRGIDVHCLAGLIKAWFRELPTGVLDVLTPEQVMKCNTEEDCNKLVTLLPPVESALLDWAIGLMADVVEHEQFNKMNARNVAMVFAPNMTQMADPLTALIHAVQVMNFLKTLILMNLKERENADAKARWIEKQTSDPSEEWEQQHSEILAPEKPNHNPKFLRVATLCRLEADNEEKFWNIEKRNDHKDTTENTGTVQRLCKHPLFKSSRSTKKPLVSNQDEGRRGRDAWGSRLSSLPWSFTREKHEPYNKAGRNKGIPRKHSPQLGKHFTTNFR</sequence>
<dbReference type="Pfam" id="PF00620">
    <property type="entry name" value="RhoGAP"/>
    <property type="match status" value="1"/>
</dbReference>
<protein>
    <recommendedName>
        <fullName evidence="3">Rho-GAP domain-containing protein</fullName>
    </recommendedName>
</protein>
<dbReference type="GO" id="GO:0007165">
    <property type="term" value="P:signal transduction"/>
    <property type="evidence" value="ECO:0007669"/>
    <property type="project" value="InterPro"/>
</dbReference>
<organism evidence="4 5">
    <name type="scientific">Brassica oleracea var. oleracea</name>
    <dbReference type="NCBI Taxonomy" id="109376"/>
    <lineage>
        <taxon>Eukaryota</taxon>
        <taxon>Viridiplantae</taxon>
        <taxon>Streptophyta</taxon>
        <taxon>Embryophyta</taxon>
        <taxon>Tracheophyta</taxon>
        <taxon>Spermatophyta</taxon>
        <taxon>Magnoliopsida</taxon>
        <taxon>eudicotyledons</taxon>
        <taxon>Gunneridae</taxon>
        <taxon>Pentapetalae</taxon>
        <taxon>rosids</taxon>
        <taxon>malvids</taxon>
        <taxon>Brassicales</taxon>
        <taxon>Brassicaceae</taxon>
        <taxon>Brassiceae</taxon>
        <taxon>Brassica</taxon>
    </lineage>
</organism>
<feature type="compositionally biased region" description="Polar residues" evidence="2">
    <location>
        <begin position="1"/>
        <end position="13"/>
    </location>
</feature>
<evidence type="ECO:0000259" key="3">
    <source>
        <dbReference type="PROSITE" id="PS50238"/>
    </source>
</evidence>
<dbReference type="SMART" id="SM00285">
    <property type="entry name" value="PBD"/>
    <property type="match status" value="1"/>
</dbReference>
<dbReference type="InterPro" id="IPR000198">
    <property type="entry name" value="RhoGAP_dom"/>
</dbReference>
<name>A0A0D3BNR2_BRAOL</name>
<dbReference type="PANTHER" id="PTHR23177">
    <property type="entry name" value="MKIAA1688 PROTEIN"/>
    <property type="match status" value="1"/>
</dbReference>
<reference evidence="4 5" key="1">
    <citation type="journal article" date="2014" name="Genome Biol.">
        <title>Transcriptome and methylome profiling reveals relics of genome dominance in the mesopolyploid Brassica oleracea.</title>
        <authorList>
            <person name="Parkin I.A."/>
            <person name="Koh C."/>
            <person name="Tang H."/>
            <person name="Robinson S.J."/>
            <person name="Kagale S."/>
            <person name="Clarke W.E."/>
            <person name="Town C.D."/>
            <person name="Nixon J."/>
            <person name="Krishnakumar V."/>
            <person name="Bidwell S.L."/>
            <person name="Denoeud F."/>
            <person name="Belcram H."/>
            <person name="Links M.G."/>
            <person name="Just J."/>
            <person name="Clarke C."/>
            <person name="Bender T."/>
            <person name="Huebert T."/>
            <person name="Mason A.S."/>
            <person name="Pires J.C."/>
            <person name="Barker G."/>
            <person name="Moore J."/>
            <person name="Walley P.G."/>
            <person name="Manoli S."/>
            <person name="Batley J."/>
            <person name="Edwards D."/>
            <person name="Nelson M.N."/>
            <person name="Wang X."/>
            <person name="Paterson A.H."/>
            <person name="King G."/>
            <person name="Bancroft I."/>
            <person name="Chalhoub B."/>
            <person name="Sharpe A.G."/>
        </authorList>
    </citation>
    <scope>NUCLEOTIDE SEQUENCE</scope>
    <source>
        <strain evidence="4 5">cv. TO1000</strain>
    </source>
</reference>
<dbReference type="InterPro" id="IPR000095">
    <property type="entry name" value="CRIB_dom"/>
</dbReference>
<reference evidence="4" key="2">
    <citation type="submission" date="2015-03" db="UniProtKB">
        <authorList>
            <consortium name="EnsemblPlants"/>
        </authorList>
    </citation>
    <scope>IDENTIFICATION</scope>
</reference>